<dbReference type="GO" id="GO:0005886">
    <property type="term" value="C:plasma membrane"/>
    <property type="evidence" value="ECO:0007669"/>
    <property type="project" value="UniProtKB-SubCell"/>
</dbReference>
<protein>
    <recommendedName>
        <fullName evidence="10">Transglycosylase associated protein</fullName>
    </recommendedName>
</protein>
<reference evidence="8 9" key="1">
    <citation type="submission" date="2019-02" db="EMBL/GenBank/DDBJ databases">
        <title>Deep-cultivation of Planctomycetes and their phenomic and genomic characterization uncovers novel biology.</title>
        <authorList>
            <person name="Wiegand S."/>
            <person name="Jogler M."/>
            <person name="Boedeker C."/>
            <person name="Pinto D."/>
            <person name="Vollmers J."/>
            <person name="Rivas-Marin E."/>
            <person name="Kohn T."/>
            <person name="Peeters S.H."/>
            <person name="Heuer A."/>
            <person name="Rast P."/>
            <person name="Oberbeckmann S."/>
            <person name="Bunk B."/>
            <person name="Jeske O."/>
            <person name="Meyerdierks A."/>
            <person name="Storesund J.E."/>
            <person name="Kallscheuer N."/>
            <person name="Luecker S."/>
            <person name="Lage O.M."/>
            <person name="Pohl T."/>
            <person name="Merkel B.J."/>
            <person name="Hornburger P."/>
            <person name="Mueller R.-W."/>
            <person name="Bruemmer F."/>
            <person name="Labrenz M."/>
            <person name="Spormann A.M."/>
            <person name="Op den Camp H."/>
            <person name="Overmann J."/>
            <person name="Amann R."/>
            <person name="Jetten M.S.M."/>
            <person name="Mascher T."/>
            <person name="Medema M.H."/>
            <person name="Devos D.P."/>
            <person name="Kaster A.-K."/>
            <person name="Ovreas L."/>
            <person name="Rohde M."/>
            <person name="Galperin M.Y."/>
            <person name="Jogler C."/>
        </authorList>
    </citation>
    <scope>NUCLEOTIDE SEQUENCE [LARGE SCALE GENOMIC DNA]</scope>
    <source>
        <strain evidence="8 9">V22</strain>
    </source>
</reference>
<evidence type="ECO:0000256" key="1">
    <source>
        <dbReference type="ARBA" id="ARBA00004651"/>
    </source>
</evidence>
<evidence type="ECO:0000256" key="3">
    <source>
        <dbReference type="ARBA" id="ARBA00022475"/>
    </source>
</evidence>
<feature type="transmembrane region" description="Helical" evidence="7">
    <location>
        <begin position="43"/>
        <end position="64"/>
    </location>
</feature>
<proteinExistence type="inferred from homology"/>
<evidence type="ECO:0000256" key="2">
    <source>
        <dbReference type="ARBA" id="ARBA00011006"/>
    </source>
</evidence>
<dbReference type="Proteomes" id="UP000319976">
    <property type="component" value="Chromosome"/>
</dbReference>
<keyword evidence="6 7" id="KW-0472">Membrane</keyword>
<organism evidence="8 9">
    <name type="scientific">Calycomorphotria hydatis</name>
    <dbReference type="NCBI Taxonomy" id="2528027"/>
    <lineage>
        <taxon>Bacteria</taxon>
        <taxon>Pseudomonadati</taxon>
        <taxon>Planctomycetota</taxon>
        <taxon>Planctomycetia</taxon>
        <taxon>Planctomycetales</taxon>
        <taxon>Planctomycetaceae</taxon>
        <taxon>Calycomorphotria</taxon>
    </lineage>
</organism>
<evidence type="ECO:0000313" key="9">
    <source>
        <dbReference type="Proteomes" id="UP000319976"/>
    </source>
</evidence>
<dbReference type="InterPro" id="IPR007341">
    <property type="entry name" value="Transgly_assoc"/>
</dbReference>
<dbReference type="EMBL" id="CP036316">
    <property type="protein sequence ID" value="QDT63776.1"/>
    <property type="molecule type" value="Genomic_DNA"/>
</dbReference>
<keyword evidence="3" id="KW-1003">Cell membrane</keyword>
<dbReference type="PANTHER" id="PTHR33884">
    <property type="entry name" value="UPF0410 PROTEIN YMGE"/>
    <property type="match status" value="1"/>
</dbReference>
<evidence type="ECO:0000256" key="6">
    <source>
        <dbReference type="ARBA" id="ARBA00023136"/>
    </source>
</evidence>
<dbReference type="RefSeq" id="WP_145260351.1">
    <property type="nucleotide sequence ID" value="NZ_CP036316.1"/>
</dbReference>
<feature type="transmembrane region" description="Helical" evidence="7">
    <location>
        <begin position="6"/>
        <end position="31"/>
    </location>
</feature>
<accession>A0A517T5W7</accession>
<evidence type="ECO:0000256" key="7">
    <source>
        <dbReference type="SAM" id="Phobius"/>
    </source>
</evidence>
<name>A0A517T5W7_9PLAN</name>
<dbReference type="PANTHER" id="PTHR33884:SF3">
    <property type="entry name" value="UPF0410 PROTEIN YMGE"/>
    <property type="match status" value="1"/>
</dbReference>
<feature type="transmembrane region" description="Helical" evidence="7">
    <location>
        <begin position="76"/>
        <end position="95"/>
    </location>
</feature>
<keyword evidence="5 7" id="KW-1133">Transmembrane helix</keyword>
<comment type="similarity">
    <text evidence="2">Belongs to the UPF0410 family.</text>
</comment>
<evidence type="ECO:0000313" key="8">
    <source>
        <dbReference type="EMBL" id="QDT63776.1"/>
    </source>
</evidence>
<dbReference type="OrthoDB" id="9811343at2"/>
<dbReference type="KEGG" id="chya:V22_10010"/>
<dbReference type="AlphaFoldDB" id="A0A517T5W7"/>
<evidence type="ECO:0000256" key="5">
    <source>
        <dbReference type="ARBA" id="ARBA00022989"/>
    </source>
</evidence>
<evidence type="ECO:0008006" key="10">
    <source>
        <dbReference type="Google" id="ProtNLM"/>
    </source>
</evidence>
<comment type="subcellular location">
    <subcellularLocation>
        <location evidence="1">Cell membrane</location>
        <topology evidence="1">Multi-pass membrane protein</topology>
    </subcellularLocation>
</comment>
<keyword evidence="9" id="KW-1185">Reference proteome</keyword>
<sequence length="125" mass="13631">MLSEDLTIVISEAIHEMLVWIGFGTLVGLAAKAIMPGKDPGGAVGTFMMGIAGSLIGCGLLTFFLDGHKVTPISPLGFALGTGGAFLLLLFYRILSGSLWAESEDGDRFMWWSDRRRRRRVLLRD</sequence>
<gene>
    <name evidence="8" type="ORF">V22_10010</name>
</gene>
<evidence type="ECO:0000256" key="4">
    <source>
        <dbReference type="ARBA" id="ARBA00022692"/>
    </source>
</evidence>
<keyword evidence="4 7" id="KW-0812">Transmembrane</keyword>